<dbReference type="EMBL" id="FOXH01000001">
    <property type="protein sequence ID" value="SFP07110.1"/>
    <property type="molecule type" value="Genomic_DNA"/>
</dbReference>
<evidence type="ECO:0000256" key="1">
    <source>
        <dbReference type="ARBA" id="ARBA00022729"/>
    </source>
</evidence>
<sequence>MKTEIKYVSAAKSFFRILWVFFTVLTFSRCKNPEEKPVFELLSDSQTNITFSNDLKEDEFTNSLVYEYSYNGGGVATGDLNNDGLDDIYFSANQKSNKLYLNLGKLKFQDITEAAGVACAENWKTGVTLADVNGDGKLDIYVCRSGNLEAEKRKNLLYINQGNDRKGIPHFLEEGEKYGLADPAFSSHAAFFDYDHDGDLDMLLLNHSPRRFENLDESTIRRMMNTHDELTGVKLYQNNQNFFKDITSSSGILNTRLSYGLGVSISDVNNDGWQDIYLSNDYLAPDYLFINNQNGTFSDKTDQMLSHTSQFSMGNDVSDFNNDGWTDIMTMDMLPEDNHRQKLLFANDNYELFELRERAGLHKQYMRNMLHLNNGDGTFSEIGQFSGVSNTDWSWAPLFADYDNDGWKDLFITNGYVHDYTNMDFLKYMGDYLRDNQGRVQRKNLLDLVKKMPSSNVKNYIFSNNQNLTFTNKTEFWGMGQDSNSNGAAYSDLDNDGDLDLVVNNIDAKAFVYKNNSNEISHHNYLRVKLKGEGNNKFGIGAKVSVFCKGSLQTQEQLMSRGFQSSVSPVLHFGLANYTKADSILIRWNSGKKQVLKNVPVNKLLELQEKNALPGKDEKSSATEKFFVSLDSPVNFEHLENQVNDFKRQPLLTGSLSFSGPCMTKADVNGDGLEDLYIGGAAGQEGVIFIQEKKGSFKKSDQKDFASSKDAEKTDAVFFDADHDGDMDLYVCTGGYDDFLPDDMRLQDYLYFNDGKGRFTLSLKAIPLMISSGSCVRVGDVNGDGHPDLFVGGRVIPGRYPENPGSYVLINDGKGNFIDQTYSIAKGLKETGMITDAAWTDLNGDKKPDLIVIGEWMPVRIWLNNHGKLTEETTGKYFDKVPYGCWTKLLLEDFNGDGKMDLLAGNSGLNAQIKASEQYPAELLYKDFDENNAIDPILSYYIQGKSYPYISRDELLDQISAMRTRFPDYKSYADAAVKDVFSEDELKNARYLKADTFETKLFLSNSSGKFREEKLPEQVQFTPWFAIKSLDFNHDGKKDLILGGNVSHTRIKMGQCSASFGTTLKGDGKGHFSFVPNQISGLQVRGDIRSFLEINDLLLIGVNNQPLKTYRLINK</sequence>
<evidence type="ECO:0000313" key="3">
    <source>
        <dbReference type="EMBL" id="SFP07110.1"/>
    </source>
</evidence>
<keyword evidence="1" id="KW-0732">Signal</keyword>
<organism evidence="3 4">
    <name type="scientific">Pseudarcicella hirudinis</name>
    <dbReference type="NCBI Taxonomy" id="1079859"/>
    <lineage>
        <taxon>Bacteria</taxon>
        <taxon>Pseudomonadati</taxon>
        <taxon>Bacteroidota</taxon>
        <taxon>Cytophagia</taxon>
        <taxon>Cytophagales</taxon>
        <taxon>Flectobacillaceae</taxon>
        <taxon>Pseudarcicella</taxon>
    </lineage>
</organism>
<dbReference type="Pfam" id="PF07593">
    <property type="entry name" value="UnbV_ASPIC"/>
    <property type="match status" value="1"/>
</dbReference>
<dbReference type="RefSeq" id="WP_092010865.1">
    <property type="nucleotide sequence ID" value="NZ_FOXH01000001.1"/>
</dbReference>
<dbReference type="Proteomes" id="UP000199306">
    <property type="component" value="Unassembled WGS sequence"/>
</dbReference>
<proteinExistence type="predicted"/>
<dbReference type="SUPFAM" id="SSF69318">
    <property type="entry name" value="Integrin alpha N-terminal domain"/>
    <property type="match status" value="3"/>
</dbReference>
<protein>
    <submittedName>
        <fullName evidence="3">Repeat domain-containing protein</fullName>
    </submittedName>
</protein>
<accession>A0A1I5MC72</accession>
<evidence type="ECO:0000259" key="2">
    <source>
        <dbReference type="Pfam" id="PF07593"/>
    </source>
</evidence>
<evidence type="ECO:0000313" key="4">
    <source>
        <dbReference type="Proteomes" id="UP000199306"/>
    </source>
</evidence>
<dbReference type="Pfam" id="PF13517">
    <property type="entry name" value="FG-GAP_3"/>
    <property type="match status" value="6"/>
</dbReference>
<dbReference type="Gene3D" id="2.130.10.130">
    <property type="entry name" value="Integrin alpha, N-terminal"/>
    <property type="match status" value="4"/>
</dbReference>
<keyword evidence="4" id="KW-1185">Reference proteome</keyword>
<name>A0A1I5MC72_9BACT</name>
<dbReference type="AlphaFoldDB" id="A0A1I5MC72"/>
<dbReference type="STRING" id="1079859.SAMN04515674_101235"/>
<reference evidence="3 4" key="1">
    <citation type="submission" date="2016-10" db="EMBL/GenBank/DDBJ databases">
        <authorList>
            <person name="de Groot N.N."/>
        </authorList>
    </citation>
    <scope>NUCLEOTIDE SEQUENCE [LARGE SCALE GENOMIC DNA]</scope>
    <source>
        <strain evidence="4">E92,LMG 26720,CCM 7988</strain>
    </source>
</reference>
<dbReference type="PANTHER" id="PTHR16026:SF0">
    <property type="entry name" value="CARTILAGE ACIDIC PROTEIN 1"/>
    <property type="match status" value="1"/>
</dbReference>
<dbReference type="InterPro" id="IPR013517">
    <property type="entry name" value="FG-GAP"/>
</dbReference>
<dbReference type="InterPro" id="IPR011519">
    <property type="entry name" value="UnbV_ASPIC"/>
</dbReference>
<dbReference type="PANTHER" id="PTHR16026">
    <property type="entry name" value="CARTILAGE ACIDIC PROTEIN 1"/>
    <property type="match status" value="1"/>
</dbReference>
<dbReference type="InterPro" id="IPR027039">
    <property type="entry name" value="Crtac1"/>
</dbReference>
<feature type="domain" description="ASPIC/UnbV" evidence="2">
    <location>
        <begin position="539"/>
        <end position="605"/>
    </location>
</feature>
<dbReference type="OrthoDB" id="1488345at2"/>
<gene>
    <name evidence="3" type="ORF">SAMN04515674_101235</name>
</gene>
<dbReference type="InterPro" id="IPR028994">
    <property type="entry name" value="Integrin_alpha_N"/>
</dbReference>